<feature type="transmembrane region" description="Helical" evidence="7">
    <location>
        <begin position="225"/>
        <end position="249"/>
    </location>
</feature>
<comment type="similarity">
    <text evidence="2">Belongs to the CCC1 family.</text>
</comment>
<organism evidence="8 9">
    <name type="scientific">Golovinomyces cichoracearum</name>
    <dbReference type="NCBI Taxonomy" id="62708"/>
    <lineage>
        <taxon>Eukaryota</taxon>
        <taxon>Fungi</taxon>
        <taxon>Dikarya</taxon>
        <taxon>Ascomycota</taxon>
        <taxon>Pezizomycotina</taxon>
        <taxon>Leotiomycetes</taxon>
        <taxon>Erysiphales</taxon>
        <taxon>Erysiphaceae</taxon>
        <taxon>Golovinomyces</taxon>
    </lineage>
</organism>
<evidence type="ECO:0000256" key="3">
    <source>
        <dbReference type="ARBA" id="ARBA00022692"/>
    </source>
</evidence>
<dbReference type="Pfam" id="PF01988">
    <property type="entry name" value="VIT1"/>
    <property type="match status" value="1"/>
</dbReference>
<evidence type="ECO:0000256" key="7">
    <source>
        <dbReference type="SAM" id="Phobius"/>
    </source>
</evidence>
<keyword evidence="3 7" id="KW-0812">Transmembrane</keyword>
<gene>
    <name evidence="8" type="ORF">GcC1_148019</name>
</gene>
<evidence type="ECO:0000256" key="6">
    <source>
        <dbReference type="SAM" id="MobiDB-lite"/>
    </source>
</evidence>
<protein>
    <submittedName>
        <fullName evidence="8">Protein CCC1</fullName>
    </submittedName>
</protein>
<feature type="region of interest" description="Disordered" evidence="6">
    <location>
        <begin position="58"/>
        <end position="84"/>
    </location>
</feature>
<accession>A0A420HY13</accession>
<keyword evidence="4 7" id="KW-1133">Transmembrane helix</keyword>
<dbReference type="GO" id="GO:0005384">
    <property type="term" value="F:manganese ion transmembrane transporter activity"/>
    <property type="evidence" value="ECO:0007669"/>
    <property type="project" value="InterPro"/>
</dbReference>
<dbReference type="GO" id="GO:0030026">
    <property type="term" value="P:intracellular manganese ion homeostasis"/>
    <property type="evidence" value="ECO:0007669"/>
    <property type="project" value="InterPro"/>
</dbReference>
<dbReference type="CDD" id="cd02435">
    <property type="entry name" value="CCC1"/>
    <property type="match status" value="1"/>
</dbReference>
<evidence type="ECO:0000313" key="8">
    <source>
        <dbReference type="EMBL" id="RKF62345.1"/>
    </source>
</evidence>
<dbReference type="InterPro" id="IPR008217">
    <property type="entry name" value="Ccc1_fam"/>
</dbReference>
<sequence>MSLVALVNIFFHQRLVPVNERLKSHHLLSTAVGQVHETSGPCAWEDITQKPLLASQSDIDSLSSSDPTEDIESQHCTESRSSGENRMKGLRFDARLISDATIGLSDGLTVPFALTAGLSAIGNTDVVIYGGLAELTAGAISMGLGGYLGAKSEVASYHAQREKTKELLSADPKLILQDVVEIFKPYSIPRQTINDLTQHLFNSPCLVDFFMQFKYCAEKPSASRALMSATTIALGYFIGGMLPLLPYFFVSQARDGLFFSIGLMIIALFTFGYVKTGVIEGWKSEKNIRSCCYGGIQMVVVGSAAAAAAMGLVKLFERGDKSHGSGPVVNL</sequence>
<dbReference type="PANTHER" id="PTHR31851">
    <property type="entry name" value="FE(2+)/MN(2+) TRANSPORTER PCL1"/>
    <property type="match status" value="1"/>
</dbReference>
<name>A0A420HY13_9PEZI</name>
<dbReference type="EMBL" id="MCBR01014824">
    <property type="protein sequence ID" value="RKF62345.1"/>
    <property type="molecule type" value="Genomic_DNA"/>
</dbReference>
<feature type="transmembrane region" description="Helical" evidence="7">
    <location>
        <begin position="294"/>
        <end position="313"/>
    </location>
</feature>
<comment type="subcellular location">
    <subcellularLocation>
        <location evidence="1">Endomembrane system</location>
        <topology evidence="1">Multi-pass membrane protein</topology>
    </subcellularLocation>
</comment>
<reference evidence="8 9" key="1">
    <citation type="journal article" date="2018" name="BMC Genomics">
        <title>Comparative genome analyses reveal sequence features reflecting distinct modes of host-adaptation between dicot and monocot powdery mildew.</title>
        <authorList>
            <person name="Wu Y."/>
            <person name="Ma X."/>
            <person name="Pan Z."/>
            <person name="Kale S.D."/>
            <person name="Song Y."/>
            <person name="King H."/>
            <person name="Zhang Q."/>
            <person name="Presley C."/>
            <person name="Deng X."/>
            <person name="Wei C.I."/>
            <person name="Xiao S."/>
        </authorList>
    </citation>
    <scope>NUCLEOTIDE SEQUENCE [LARGE SCALE GENOMIC DNA]</scope>
    <source>
        <strain evidence="8">UCSC1</strain>
    </source>
</reference>
<keyword evidence="5 7" id="KW-0472">Membrane</keyword>
<dbReference type="GO" id="GO:0012505">
    <property type="term" value="C:endomembrane system"/>
    <property type="evidence" value="ECO:0007669"/>
    <property type="project" value="UniProtKB-SubCell"/>
</dbReference>
<dbReference type="AlphaFoldDB" id="A0A420HY13"/>
<proteinExistence type="inferred from homology"/>
<feature type="transmembrane region" description="Helical" evidence="7">
    <location>
        <begin position="256"/>
        <end position="274"/>
    </location>
</feature>
<comment type="caution">
    <text evidence="8">The sequence shown here is derived from an EMBL/GenBank/DDBJ whole genome shotgun (WGS) entry which is preliminary data.</text>
</comment>
<evidence type="ECO:0000256" key="5">
    <source>
        <dbReference type="ARBA" id="ARBA00023136"/>
    </source>
</evidence>
<feature type="compositionally biased region" description="Basic and acidic residues" evidence="6">
    <location>
        <begin position="72"/>
        <end position="84"/>
    </location>
</feature>
<dbReference type="Proteomes" id="UP000285405">
    <property type="component" value="Unassembled WGS sequence"/>
</dbReference>
<evidence type="ECO:0000256" key="1">
    <source>
        <dbReference type="ARBA" id="ARBA00004127"/>
    </source>
</evidence>
<evidence type="ECO:0000256" key="4">
    <source>
        <dbReference type="ARBA" id="ARBA00022989"/>
    </source>
</evidence>
<evidence type="ECO:0000313" key="9">
    <source>
        <dbReference type="Proteomes" id="UP000285405"/>
    </source>
</evidence>
<dbReference type="OrthoDB" id="73465at2759"/>
<evidence type="ECO:0000256" key="2">
    <source>
        <dbReference type="ARBA" id="ARBA00007049"/>
    </source>
</evidence>